<dbReference type="GO" id="GO:0008137">
    <property type="term" value="F:NADH dehydrogenase (ubiquinone) activity"/>
    <property type="evidence" value="ECO:0007669"/>
    <property type="project" value="UniProtKB-EC"/>
</dbReference>
<feature type="transmembrane region" description="Helical" evidence="17">
    <location>
        <begin position="57"/>
        <end position="78"/>
    </location>
</feature>
<feature type="domain" description="NADH:quinone oxidoreductase/Mrp antiporter transmembrane" evidence="18">
    <location>
        <begin position="23"/>
        <end position="288"/>
    </location>
</feature>
<proteinExistence type="inferred from homology"/>
<evidence type="ECO:0000256" key="8">
    <source>
        <dbReference type="ARBA" id="ARBA00022792"/>
    </source>
</evidence>
<geneLocation type="mitochondrion" evidence="20"/>
<evidence type="ECO:0000256" key="17">
    <source>
        <dbReference type="RuleBase" id="RU003403"/>
    </source>
</evidence>
<dbReference type="Pfam" id="PF00361">
    <property type="entry name" value="Proton_antipo_M"/>
    <property type="match status" value="1"/>
</dbReference>
<accession>A0A6B9SEN0</accession>
<evidence type="ECO:0000256" key="15">
    <source>
        <dbReference type="ARBA" id="ARBA00023136"/>
    </source>
</evidence>
<dbReference type="EMBL" id="MN122839">
    <property type="protein sequence ID" value="QHI42796.1"/>
    <property type="molecule type" value="Genomic_DNA"/>
</dbReference>
<dbReference type="PANTHER" id="PTHR46552">
    <property type="entry name" value="NADH-UBIQUINONE OXIDOREDUCTASE CHAIN 2"/>
    <property type="match status" value="1"/>
</dbReference>
<keyword evidence="7 17" id="KW-0812">Transmembrane</keyword>
<evidence type="ECO:0000256" key="10">
    <source>
        <dbReference type="ARBA" id="ARBA00022982"/>
    </source>
</evidence>
<keyword evidence="6 17" id="KW-0679">Respiratory chain</keyword>
<keyword evidence="5" id="KW-0813">Transport</keyword>
<evidence type="ECO:0000256" key="12">
    <source>
        <dbReference type="ARBA" id="ARBA00023027"/>
    </source>
</evidence>
<feature type="transmembrane region" description="Helical" evidence="17">
    <location>
        <begin position="177"/>
        <end position="195"/>
    </location>
</feature>
<sequence>MNLIIISVVLSSLSLGTTLVFSSSHWILAWIGLEINSLAILPFMTQPHFSRPVEASTKYFLAQASASALILFAIVFNAWTTGEWFINTMSNPLAVAMAIVGLMMKMGVAPLHTWLPEVMQGVTLLTCLIMSTWQKLAPFALLVQVTPPDSKMLLVMGLLSILVGGWGGLNQTQLRKLMAYSSTAHMGWVIVILQFSETIAFLTLIIYAIMTSSVFILFALSKATTINSLSISWSKAPVITTLTPFIVLSLGGMPPLTGFGPKWMILHTLSTFNLLVLATFAALSSLISLYFYLRVAHSFALVIAPNSMTTATLWRIVNLHLTLYFAIPTVLTLVLLPIIVSILSSFF</sequence>
<reference evidence="20" key="1">
    <citation type="submission" date="2019-06" db="EMBL/GenBank/DDBJ databases">
        <title>DNAmark project.</title>
        <authorList>
            <person name="Margaryan A."/>
        </authorList>
    </citation>
    <scope>NUCLEOTIDE SEQUENCE</scope>
    <source>
        <strain evidence="20">DM236</strain>
    </source>
</reference>
<protein>
    <recommendedName>
        <fullName evidence="4 17">NADH-ubiquinone oxidoreductase chain 2</fullName>
        <ecNumber evidence="3 17">7.1.1.2</ecNumber>
    </recommendedName>
</protein>
<evidence type="ECO:0000256" key="11">
    <source>
        <dbReference type="ARBA" id="ARBA00022989"/>
    </source>
</evidence>
<name>A0A6B9SEN0_9TELE</name>
<dbReference type="EC" id="7.1.1.2" evidence="3 17"/>
<gene>
    <name evidence="20" type="primary">ND2</name>
</gene>
<evidence type="ECO:0000256" key="4">
    <source>
        <dbReference type="ARBA" id="ARBA00021008"/>
    </source>
</evidence>
<feature type="transmembrane region" description="Helical" evidence="17">
    <location>
        <begin position="272"/>
        <end position="292"/>
    </location>
</feature>
<evidence type="ECO:0000259" key="18">
    <source>
        <dbReference type="Pfam" id="PF00361"/>
    </source>
</evidence>
<keyword evidence="10 17" id="KW-0249">Electron transport</keyword>
<evidence type="ECO:0000256" key="14">
    <source>
        <dbReference type="ARBA" id="ARBA00023128"/>
    </source>
</evidence>
<evidence type="ECO:0000256" key="1">
    <source>
        <dbReference type="ARBA" id="ARBA00004448"/>
    </source>
</evidence>
<evidence type="ECO:0000256" key="3">
    <source>
        <dbReference type="ARBA" id="ARBA00012944"/>
    </source>
</evidence>
<keyword evidence="12 17" id="KW-0520">NAD</keyword>
<evidence type="ECO:0000256" key="9">
    <source>
        <dbReference type="ARBA" id="ARBA00022967"/>
    </source>
</evidence>
<feature type="transmembrane region" description="Helical" evidence="17">
    <location>
        <begin position="232"/>
        <end position="252"/>
    </location>
</feature>
<keyword evidence="15 17" id="KW-0472">Membrane</keyword>
<dbReference type="PANTHER" id="PTHR46552:SF1">
    <property type="entry name" value="NADH-UBIQUINONE OXIDOREDUCTASE CHAIN 2"/>
    <property type="match status" value="1"/>
</dbReference>
<dbReference type="InterPro" id="IPR001750">
    <property type="entry name" value="ND/Mrp_TM"/>
</dbReference>
<evidence type="ECO:0000256" key="5">
    <source>
        <dbReference type="ARBA" id="ARBA00022448"/>
    </source>
</evidence>
<organism evidence="20">
    <name type="scientific">Nerophis ophidion</name>
    <name type="common">straightnose pipefish</name>
    <dbReference type="NCBI Taxonomy" id="159077"/>
    <lineage>
        <taxon>Eukaryota</taxon>
        <taxon>Metazoa</taxon>
        <taxon>Chordata</taxon>
        <taxon>Craniata</taxon>
        <taxon>Vertebrata</taxon>
        <taxon>Euteleostomi</taxon>
        <taxon>Actinopterygii</taxon>
        <taxon>Neopterygii</taxon>
        <taxon>Teleostei</taxon>
        <taxon>Neoteleostei</taxon>
        <taxon>Acanthomorphata</taxon>
        <taxon>Syngnathiaria</taxon>
        <taxon>Syngnathiformes</taxon>
        <taxon>Syngnathoidei</taxon>
        <taxon>Syngnathidae</taxon>
        <taxon>Nerophis</taxon>
    </lineage>
</organism>
<feature type="domain" description="NADH dehydrogenase subunit 2 C-terminal" evidence="19">
    <location>
        <begin position="289"/>
        <end position="342"/>
    </location>
</feature>
<evidence type="ECO:0000256" key="2">
    <source>
        <dbReference type="ARBA" id="ARBA00007012"/>
    </source>
</evidence>
<keyword evidence="9 17" id="KW-1278">Translocase</keyword>
<keyword evidence="8 17" id="KW-0999">Mitochondrion inner membrane</keyword>
<feature type="transmembrane region" description="Helical" evidence="17">
    <location>
        <begin position="323"/>
        <end position="346"/>
    </location>
</feature>
<dbReference type="InterPro" id="IPR003917">
    <property type="entry name" value="NADH_UbQ_OxRdtase_chain2"/>
</dbReference>
<evidence type="ECO:0000256" key="16">
    <source>
        <dbReference type="ARBA" id="ARBA00049551"/>
    </source>
</evidence>
<keyword evidence="11 17" id="KW-1133">Transmembrane helix</keyword>
<comment type="catalytic activity">
    <reaction evidence="16 17">
        <text>a ubiquinone + NADH + 5 H(+)(in) = a ubiquinol + NAD(+) + 4 H(+)(out)</text>
        <dbReference type="Rhea" id="RHEA:29091"/>
        <dbReference type="Rhea" id="RHEA-COMP:9565"/>
        <dbReference type="Rhea" id="RHEA-COMP:9566"/>
        <dbReference type="ChEBI" id="CHEBI:15378"/>
        <dbReference type="ChEBI" id="CHEBI:16389"/>
        <dbReference type="ChEBI" id="CHEBI:17976"/>
        <dbReference type="ChEBI" id="CHEBI:57540"/>
        <dbReference type="ChEBI" id="CHEBI:57945"/>
        <dbReference type="EC" id="7.1.1.2"/>
    </reaction>
</comment>
<evidence type="ECO:0000256" key="7">
    <source>
        <dbReference type="ARBA" id="ARBA00022692"/>
    </source>
</evidence>
<dbReference type="GO" id="GO:0005743">
    <property type="term" value="C:mitochondrial inner membrane"/>
    <property type="evidence" value="ECO:0007669"/>
    <property type="project" value="UniProtKB-SubCell"/>
</dbReference>
<dbReference type="InterPro" id="IPR050175">
    <property type="entry name" value="Complex_I_Subunit_2"/>
</dbReference>
<dbReference type="AlphaFoldDB" id="A0A6B9SEN0"/>
<comment type="similarity">
    <text evidence="2 17">Belongs to the complex I subunit 2 family.</text>
</comment>
<feature type="transmembrane region" description="Helical" evidence="17">
    <location>
        <begin position="201"/>
        <end position="220"/>
    </location>
</feature>
<comment type="subcellular location">
    <subcellularLocation>
        <location evidence="1 17">Mitochondrion inner membrane</location>
        <topology evidence="1 17">Multi-pass membrane protein</topology>
    </subcellularLocation>
</comment>
<evidence type="ECO:0000259" key="19">
    <source>
        <dbReference type="Pfam" id="PF06444"/>
    </source>
</evidence>
<keyword evidence="13 17" id="KW-0830">Ubiquinone</keyword>
<dbReference type="Pfam" id="PF06444">
    <property type="entry name" value="NADH_dehy_S2_C"/>
    <property type="match status" value="1"/>
</dbReference>
<dbReference type="PRINTS" id="PR01436">
    <property type="entry name" value="NADHDHGNASE2"/>
</dbReference>
<evidence type="ECO:0000256" key="6">
    <source>
        <dbReference type="ARBA" id="ARBA00022660"/>
    </source>
</evidence>
<evidence type="ECO:0000256" key="13">
    <source>
        <dbReference type="ARBA" id="ARBA00023075"/>
    </source>
</evidence>
<feature type="transmembrane region" description="Helical" evidence="17">
    <location>
        <begin position="153"/>
        <end position="170"/>
    </location>
</feature>
<keyword evidence="14 17" id="KW-0496">Mitochondrion</keyword>
<evidence type="ECO:0000313" key="20">
    <source>
        <dbReference type="EMBL" id="QHI42796.1"/>
    </source>
</evidence>
<dbReference type="InterPro" id="IPR010933">
    <property type="entry name" value="NADH_DH_su2_C"/>
</dbReference>
<comment type="function">
    <text evidence="17">Core subunit of the mitochondrial membrane respiratory chain NADH dehydrogenase (Complex I) which catalyzes electron transfer from NADH through the respiratory chain, using ubiquinone as an electron acceptor. Essential for the catalytic activity and assembly of complex I.</text>
</comment>
<dbReference type="GO" id="GO:0006120">
    <property type="term" value="P:mitochondrial electron transport, NADH to ubiquinone"/>
    <property type="evidence" value="ECO:0007669"/>
    <property type="project" value="InterPro"/>
</dbReference>